<reference evidence="2 3" key="1">
    <citation type="journal article" date="2020" name="Phytopathology">
        <title>Genome Sequence Resources of Colletotrichum truncatum, C. plurivorum, C. musicola, and C. sojae: Four Species Pathogenic to Soybean (Glycine max).</title>
        <authorList>
            <person name="Rogerio F."/>
            <person name="Boufleur T.R."/>
            <person name="Ciampi-Guillardi M."/>
            <person name="Sukno S.A."/>
            <person name="Thon M.R."/>
            <person name="Massola Junior N.S."/>
            <person name="Baroncelli R."/>
        </authorList>
    </citation>
    <scope>NUCLEOTIDE SEQUENCE [LARGE SCALE GENOMIC DNA]</scope>
    <source>
        <strain evidence="2 3">LFN0009</strain>
    </source>
</reference>
<organism evidence="2 3">
    <name type="scientific">Colletotrichum sojae</name>
    <dbReference type="NCBI Taxonomy" id="2175907"/>
    <lineage>
        <taxon>Eukaryota</taxon>
        <taxon>Fungi</taxon>
        <taxon>Dikarya</taxon>
        <taxon>Ascomycota</taxon>
        <taxon>Pezizomycotina</taxon>
        <taxon>Sordariomycetes</taxon>
        <taxon>Hypocreomycetidae</taxon>
        <taxon>Glomerellales</taxon>
        <taxon>Glomerellaceae</taxon>
        <taxon>Colletotrichum</taxon>
        <taxon>Colletotrichum orchidearum species complex</taxon>
    </lineage>
</organism>
<keyword evidence="3" id="KW-1185">Reference proteome</keyword>
<feature type="region of interest" description="Disordered" evidence="1">
    <location>
        <begin position="32"/>
        <end position="82"/>
    </location>
</feature>
<evidence type="ECO:0000256" key="1">
    <source>
        <dbReference type="SAM" id="MobiDB-lite"/>
    </source>
</evidence>
<accession>A0A8H6IMJ0</accession>
<protein>
    <submittedName>
        <fullName evidence="2">Uncharacterized protein</fullName>
    </submittedName>
</protein>
<comment type="caution">
    <text evidence="2">The sequence shown here is derived from an EMBL/GenBank/DDBJ whole genome shotgun (WGS) entry which is preliminary data.</text>
</comment>
<dbReference type="AlphaFoldDB" id="A0A8H6IMJ0"/>
<proteinExistence type="predicted"/>
<feature type="compositionally biased region" description="Basic and acidic residues" evidence="1">
    <location>
        <begin position="56"/>
        <end position="82"/>
    </location>
</feature>
<evidence type="ECO:0000313" key="3">
    <source>
        <dbReference type="Proteomes" id="UP000652219"/>
    </source>
</evidence>
<dbReference type="EMBL" id="WIGN01000688">
    <property type="protein sequence ID" value="KAF6785542.1"/>
    <property type="molecule type" value="Genomic_DNA"/>
</dbReference>
<evidence type="ECO:0000313" key="2">
    <source>
        <dbReference type="EMBL" id="KAF6785542.1"/>
    </source>
</evidence>
<gene>
    <name evidence="2" type="ORF">CSOJ01_15583</name>
</gene>
<dbReference type="Proteomes" id="UP000652219">
    <property type="component" value="Unassembled WGS sequence"/>
</dbReference>
<sequence>MLAPVQRNAKAAASATTITITMVFRLFSAKERATPGRTPSPTPLVDLSLPPVQVSKGDKKYNVGKDIEADLGEKDDADKKRT</sequence>
<name>A0A8H6IMJ0_9PEZI</name>